<dbReference type="InterPro" id="IPR009003">
    <property type="entry name" value="Peptidase_S1_PA"/>
</dbReference>
<dbReference type="PROSITE" id="PS00134">
    <property type="entry name" value="TRYPSIN_HIS"/>
    <property type="match status" value="1"/>
</dbReference>
<dbReference type="SUPFAM" id="SSF50494">
    <property type="entry name" value="Trypsin-like serine proteases"/>
    <property type="match status" value="1"/>
</dbReference>
<comment type="caution">
    <text evidence="3">The sequence shown here is derived from an EMBL/GenBank/DDBJ whole genome shotgun (WGS) entry which is preliminary data.</text>
</comment>
<proteinExistence type="predicted"/>
<dbReference type="GO" id="GO:0006508">
    <property type="term" value="P:proteolysis"/>
    <property type="evidence" value="ECO:0007669"/>
    <property type="project" value="InterPro"/>
</dbReference>
<feature type="chain" id="PRO_5040919714" description="Peptidase S1 domain-containing protein" evidence="1">
    <location>
        <begin position="23"/>
        <end position="241"/>
    </location>
</feature>
<dbReference type="InterPro" id="IPR043504">
    <property type="entry name" value="Peptidase_S1_PA_chymotrypsin"/>
</dbReference>
<dbReference type="PROSITE" id="PS50240">
    <property type="entry name" value="TRYPSIN_DOM"/>
    <property type="match status" value="1"/>
</dbReference>
<reference evidence="3" key="1">
    <citation type="journal article" date="2014" name="Int. J. Syst. Evol. Microbiol.">
        <title>Complete genome sequence of Corynebacterium casei LMG S-19264T (=DSM 44701T), isolated from a smear-ripened cheese.</title>
        <authorList>
            <consortium name="US DOE Joint Genome Institute (JGI-PGF)"/>
            <person name="Walter F."/>
            <person name="Albersmeier A."/>
            <person name="Kalinowski J."/>
            <person name="Ruckert C."/>
        </authorList>
    </citation>
    <scope>NUCLEOTIDE SEQUENCE</scope>
    <source>
        <strain evidence="3">VKM B-2347</strain>
    </source>
</reference>
<evidence type="ECO:0000313" key="3">
    <source>
        <dbReference type="EMBL" id="GLK69344.1"/>
    </source>
</evidence>
<dbReference type="InterPro" id="IPR018114">
    <property type="entry name" value="TRYPSIN_HIS"/>
</dbReference>
<keyword evidence="1" id="KW-0732">Signal</keyword>
<reference evidence="3" key="2">
    <citation type="submission" date="2023-01" db="EMBL/GenBank/DDBJ databases">
        <authorList>
            <person name="Sun Q."/>
            <person name="Evtushenko L."/>
        </authorList>
    </citation>
    <scope>NUCLEOTIDE SEQUENCE</scope>
    <source>
        <strain evidence="3">VKM B-2347</strain>
    </source>
</reference>
<dbReference type="EMBL" id="BSFI01000021">
    <property type="protein sequence ID" value="GLK69344.1"/>
    <property type="molecule type" value="Genomic_DNA"/>
</dbReference>
<gene>
    <name evidence="3" type="ORF">GCM10008179_29820</name>
</gene>
<dbReference type="GO" id="GO:0004252">
    <property type="term" value="F:serine-type endopeptidase activity"/>
    <property type="evidence" value="ECO:0007669"/>
    <property type="project" value="InterPro"/>
</dbReference>
<evidence type="ECO:0000313" key="4">
    <source>
        <dbReference type="Proteomes" id="UP001143372"/>
    </source>
</evidence>
<feature type="domain" description="Peptidase S1" evidence="2">
    <location>
        <begin position="3"/>
        <end position="216"/>
    </location>
</feature>
<protein>
    <recommendedName>
        <fullName evidence="2">Peptidase S1 domain-containing protein</fullName>
    </recommendedName>
</protein>
<sequence length="241" mass="23825">MRIFLGAVLACLRLLAPAPASAGDPGAATVAVQAVTPTADGRATVVSCSGVLIAPDIVLTAGHCLDLIESASQLAVFAYRNGAPLPRPLGVAAFARHPGHVVGWRTKPGGPEARQREIAADLALLRLATPLAEPGPAALGAGAEANSTIAGVGSGGGRLRRSTLSGVRFASGGGARVGFATSAAPVCGGDSGGPAFANGEVWGLVAALLRAKAGCGTRIVATPVDPASEGFLQMKARISAR</sequence>
<dbReference type="RefSeq" id="WP_271169570.1">
    <property type="nucleotide sequence ID" value="NZ_BSFI01000021.1"/>
</dbReference>
<dbReference type="Gene3D" id="2.40.10.10">
    <property type="entry name" value="Trypsin-like serine proteases"/>
    <property type="match status" value="1"/>
</dbReference>
<accession>A0A9W6J4P8</accession>
<dbReference type="Pfam" id="PF00089">
    <property type="entry name" value="Trypsin"/>
    <property type="match status" value="1"/>
</dbReference>
<dbReference type="SMART" id="SM00020">
    <property type="entry name" value="Tryp_SPc"/>
    <property type="match status" value="1"/>
</dbReference>
<dbReference type="InterPro" id="IPR001254">
    <property type="entry name" value="Trypsin_dom"/>
</dbReference>
<dbReference type="PRINTS" id="PR00722">
    <property type="entry name" value="CHYMOTRYPSIN"/>
</dbReference>
<organism evidence="3 4">
    <name type="scientific">Hansschlegelia plantiphila</name>
    <dbReference type="NCBI Taxonomy" id="374655"/>
    <lineage>
        <taxon>Bacteria</taxon>
        <taxon>Pseudomonadati</taxon>
        <taxon>Pseudomonadota</taxon>
        <taxon>Alphaproteobacteria</taxon>
        <taxon>Hyphomicrobiales</taxon>
        <taxon>Methylopilaceae</taxon>
        <taxon>Hansschlegelia</taxon>
    </lineage>
</organism>
<keyword evidence="4" id="KW-1185">Reference proteome</keyword>
<dbReference type="InterPro" id="IPR001314">
    <property type="entry name" value="Peptidase_S1A"/>
</dbReference>
<feature type="signal peptide" evidence="1">
    <location>
        <begin position="1"/>
        <end position="22"/>
    </location>
</feature>
<name>A0A9W6J4P8_9HYPH</name>
<evidence type="ECO:0000259" key="2">
    <source>
        <dbReference type="PROSITE" id="PS50240"/>
    </source>
</evidence>
<dbReference type="Proteomes" id="UP001143372">
    <property type="component" value="Unassembled WGS sequence"/>
</dbReference>
<dbReference type="AlphaFoldDB" id="A0A9W6J4P8"/>
<evidence type="ECO:0000256" key="1">
    <source>
        <dbReference type="SAM" id="SignalP"/>
    </source>
</evidence>